<evidence type="ECO:0000256" key="8">
    <source>
        <dbReference type="RuleBase" id="RU364039"/>
    </source>
</evidence>
<keyword evidence="6 8" id="KW-0539">Nucleus</keyword>
<dbReference type="FunFam" id="3.30.70.1730:FF:000004">
    <property type="entry name" value="Ribosome assembly factor mrt4"/>
    <property type="match status" value="1"/>
</dbReference>
<keyword evidence="4 8" id="KW-0690">Ribosome biogenesis</keyword>
<feature type="domain" description="Large ribosomal subunit protein uL10-like insertion" evidence="9">
    <location>
        <begin position="125"/>
        <end position="194"/>
    </location>
</feature>
<comment type="function">
    <text evidence="1 8">Component of the ribosome assembly machinery. Nuclear paralog of the ribosomal protein P0, it binds pre-60S subunits at an early stage of assembly in the nucleolus, and is replaced by P0 in cytoplasmic pre-60S subunits and mature 80S ribosomes.</text>
</comment>
<dbReference type="GO" id="GO:0000956">
    <property type="term" value="P:nuclear-transcribed mRNA catabolic process"/>
    <property type="evidence" value="ECO:0007669"/>
    <property type="project" value="TreeGrafter"/>
</dbReference>
<evidence type="ECO:0000256" key="2">
    <source>
        <dbReference type="ARBA" id="ARBA00008889"/>
    </source>
</evidence>
<dbReference type="GO" id="GO:0030687">
    <property type="term" value="C:preribosome, large subunit precursor"/>
    <property type="evidence" value="ECO:0007669"/>
    <property type="project" value="TreeGrafter"/>
</dbReference>
<evidence type="ECO:0000259" key="9">
    <source>
        <dbReference type="Pfam" id="PF17777"/>
    </source>
</evidence>
<evidence type="ECO:0000313" key="10">
    <source>
        <dbReference type="EMBL" id="NOV46265.1"/>
    </source>
</evidence>
<dbReference type="InterPro" id="IPR040637">
    <property type="entry name" value="Ribosomal_uL10-like_insert"/>
</dbReference>
<dbReference type="PANTHER" id="PTHR45841">
    <property type="entry name" value="MRNA TURNOVER PROTEIN 4 MRTO4"/>
    <property type="match status" value="1"/>
</dbReference>
<keyword evidence="5" id="KW-0597">Phosphoprotein</keyword>
<protein>
    <recommendedName>
        <fullName evidence="8">Ribosome assembly factor mrt4</fullName>
    </recommendedName>
</protein>
<dbReference type="SUPFAM" id="SSF160369">
    <property type="entry name" value="Ribosomal protein L10-like"/>
    <property type="match status" value="1"/>
</dbReference>
<evidence type="ECO:0000256" key="3">
    <source>
        <dbReference type="ARBA" id="ARBA00022490"/>
    </source>
</evidence>
<organism evidence="10">
    <name type="scientific">Xenopsylla cheopis</name>
    <name type="common">Oriental rat flea</name>
    <name type="synonym">Pulex cheopis</name>
    <dbReference type="NCBI Taxonomy" id="163159"/>
    <lineage>
        <taxon>Eukaryota</taxon>
        <taxon>Metazoa</taxon>
        <taxon>Ecdysozoa</taxon>
        <taxon>Arthropoda</taxon>
        <taxon>Hexapoda</taxon>
        <taxon>Insecta</taxon>
        <taxon>Pterygota</taxon>
        <taxon>Neoptera</taxon>
        <taxon>Endopterygota</taxon>
        <taxon>Siphonaptera</taxon>
        <taxon>Pulicidae</taxon>
        <taxon>Xenopsyllinae</taxon>
        <taxon>Xenopsylla</taxon>
    </lineage>
</organism>
<dbReference type="GO" id="GO:0006364">
    <property type="term" value="P:rRNA processing"/>
    <property type="evidence" value="ECO:0007669"/>
    <property type="project" value="TreeGrafter"/>
</dbReference>
<proteinExistence type="inferred from homology"/>
<evidence type="ECO:0000256" key="6">
    <source>
        <dbReference type="ARBA" id="ARBA00023242"/>
    </source>
</evidence>
<dbReference type="GO" id="GO:0000027">
    <property type="term" value="P:ribosomal large subunit assembly"/>
    <property type="evidence" value="ECO:0007669"/>
    <property type="project" value="InterPro"/>
</dbReference>
<evidence type="ECO:0000256" key="4">
    <source>
        <dbReference type="ARBA" id="ARBA00022517"/>
    </source>
</evidence>
<comment type="subcellular location">
    <subcellularLocation>
        <location evidence="8">Cytoplasm</location>
    </subcellularLocation>
    <subcellularLocation>
        <location evidence="8">Nucleus</location>
        <location evidence="8">Nucleolus</location>
    </subcellularLocation>
</comment>
<dbReference type="InterPro" id="IPR043164">
    <property type="entry name" value="Ribosomal_uL10-like_insert_sf"/>
</dbReference>
<dbReference type="AlphaFoldDB" id="A0A6M2DIZ4"/>
<comment type="subunit">
    <text evidence="7">Associates with the pre-60S ribosomal particle. Interacts with MINAS-60 (product of an alternative open reading frame of RBM10).</text>
</comment>
<dbReference type="GO" id="GO:0005737">
    <property type="term" value="C:cytoplasm"/>
    <property type="evidence" value="ECO:0007669"/>
    <property type="project" value="UniProtKB-SubCell"/>
</dbReference>
<dbReference type="InterPro" id="IPR001790">
    <property type="entry name" value="Ribosomal_uL10"/>
</dbReference>
<dbReference type="GO" id="GO:0005730">
    <property type="term" value="C:nucleolus"/>
    <property type="evidence" value="ECO:0007669"/>
    <property type="project" value="UniProtKB-SubCell"/>
</dbReference>
<dbReference type="CDD" id="cd05796">
    <property type="entry name" value="Ribosomal_P0_like"/>
    <property type="match status" value="1"/>
</dbReference>
<evidence type="ECO:0000256" key="1">
    <source>
        <dbReference type="ARBA" id="ARBA00004046"/>
    </source>
</evidence>
<sequence length="233" mass="26721">MPKSKRDKKISLTKTDKKGLALKQQIINDIRSCVEKYSTIYLFAVKNMRNTQLKDLRTEWNNSRFFFGKNKIMALGLGRNEQDEIEDNLHKLSAELQGQCGLLFTEKSKEEVVSWFNSFSAQEYARSGFVASETILLPEGPMEEFSHSIEPHLRQLGLPTSLKKGVVTLLKEHEVCRKGSILTPEQARILKLIGKPLAEFKLEIKCVWSKQDGFEMLSEGSTEEQQEMMDEDE</sequence>
<dbReference type="Pfam" id="PF00466">
    <property type="entry name" value="Ribosomal_L10"/>
    <property type="match status" value="1"/>
</dbReference>
<dbReference type="PANTHER" id="PTHR45841:SF1">
    <property type="entry name" value="MRNA TURNOVER PROTEIN 4 HOMOLOG"/>
    <property type="match status" value="1"/>
</dbReference>
<dbReference type="Pfam" id="PF17777">
    <property type="entry name" value="RL10P_insert"/>
    <property type="match status" value="1"/>
</dbReference>
<comment type="similarity">
    <text evidence="2 8">Belongs to the universal ribosomal protein uL10 family.</text>
</comment>
<dbReference type="Gene3D" id="3.90.105.20">
    <property type="match status" value="1"/>
</dbReference>
<name>A0A6M2DIZ4_XENCH</name>
<dbReference type="GO" id="GO:0003723">
    <property type="term" value="F:RNA binding"/>
    <property type="evidence" value="ECO:0007669"/>
    <property type="project" value="TreeGrafter"/>
</dbReference>
<reference evidence="10" key="1">
    <citation type="submission" date="2020-03" db="EMBL/GenBank/DDBJ databases">
        <title>Transcriptomic Profiling of the Digestive Tract of the Rat Flea, Xenopsylla cheopis, Following Blood Feeding and Infection with Yersinia pestis.</title>
        <authorList>
            <person name="Bland D.M."/>
            <person name="Martens C.A."/>
            <person name="Virtaneva K."/>
            <person name="Kanakabandi K."/>
            <person name="Long D."/>
            <person name="Rosenke R."/>
            <person name="Saturday G.A."/>
            <person name="Hoyt F.H."/>
            <person name="Bruno D.P."/>
            <person name="Ribeiro J.M.C."/>
            <person name="Hinnebusch J."/>
        </authorList>
    </citation>
    <scope>NUCLEOTIDE SEQUENCE</scope>
</reference>
<dbReference type="InterPro" id="IPR043141">
    <property type="entry name" value="Ribosomal_uL10-like_sf"/>
</dbReference>
<keyword evidence="3 8" id="KW-0963">Cytoplasm</keyword>
<evidence type="ECO:0000256" key="7">
    <source>
        <dbReference type="ARBA" id="ARBA00066238"/>
    </source>
</evidence>
<dbReference type="Gene3D" id="3.30.70.1730">
    <property type="match status" value="1"/>
</dbReference>
<dbReference type="EMBL" id="GIIL01002539">
    <property type="protein sequence ID" value="NOV46265.1"/>
    <property type="molecule type" value="Transcribed_RNA"/>
</dbReference>
<dbReference type="FunFam" id="3.90.105.20:FF:000002">
    <property type="entry name" value="Ribosome assembly factor mrt4"/>
    <property type="match status" value="1"/>
</dbReference>
<evidence type="ECO:0000256" key="5">
    <source>
        <dbReference type="ARBA" id="ARBA00022553"/>
    </source>
</evidence>
<dbReference type="InterPro" id="IPR051742">
    <property type="entry name" value="Ribosome_Assembly_uL10"/>
</dbReference>
<accession>A0A6M2DIZ4</accession>
<dbReference type="InterPro" id="IPR033867">
    <property type="entry name" value="Mrt4"/>
</dbReference>